<dbReference type="Gene3D" id="3.90.730.10">
    <property type="entry name" value="Ribonuclease T2-like"/>
    <property type="match status" value="1"/>
</dbReference>
<dbReference type="InterPro" id="IPR018188">
    <property type="entry name" value="RNase_T2_His_AS_1"/>
</dbReference>
<comment type="subcellular location">
    <subcellularLocation>
        <location evidence="2">Cytoplasm</location>
    </subcellularLocation>
    <subcellularLocation>
        <location evidence="1">Vacuole lumen</location>
    </subcellularLocation>
</comment>
<evidence type="ECO:0000256" key="3">
    <source>
        <dbReference type="ARBA" id="ARBA00007469"/>
    </source>
</evidence>
<dbReference type="Pfam" id="PF00445">
    <property type="entry name" value="Ribonuclease_T2"/>
    <property type="match status" value="1"/>
</dbReference>
<evidence type="ECO:0000256" key="12">
    <source>
        <dbReference type="ARBA" id="ARBA00023180"/>
    </source>
</evidence>
<dbReference type="InterPro" id="IPR057328">
    <property type="entry name" value="RNaseT2L_C"/>
</dbReference>
<evidence type="ECO:0000313" key="21">
    <source>
        <dbReference type="Proteomes" id="UP000223968"/>
    </source>
</evidence>
<evidence type="ECO:0000256" key="14">
    <source>
        <dbReference type="ARBA" id="ARBA00025494"/>
    </source>
</evidence>
<dbReference type="EC" id="4.6.1.19" evidence="4"/>
<dbReference type="GO" id="GO:0005775">
    <property type="term" value="C:vacuolar lumen"/>
    <property type="evidence" value="ECO:0007669"/>
    <property type="project" value="UniProtKB-SubCell"/>
</dbReference>
<keyword evidence="12" id="KW-0325">Glycoprotein</keyword>
<dbReference type="Proteomes" id="UP000223968">
    <property type="component" value="Unassembled WGS sequence"/>
</dbReference>
<comment type="similarity">
    <text evidence="3 17">Belongs to the RNase T2 family.</text>
</comment>
<name>A0A2B7Y3K3_9EURO</name>
<keyword evidence="21" id="KW-1185">Reference proteome</keyword>
<dbReference type="PROSITE" id="PS00531">
    <property type="entry name" value="RNASE_T2_2"/>
    <property type="match status" value="1"/>
</dbReference>
<evidence type="ECO:0000256" key="4">
    <source>
        <dbReference type="ARBA" id="ARBA00012571"/>
    </source>
</evidence>
<dbReference type="GO" id="GO:0006401">
    <property type="term" value="P:RNA catabolic process"/>
    <property type="evidence" value="ECO:0007669"/>
    <property type="project" value="TreeGrafter"/>
</dbReference>
<evidence type="ECO:0000256" key="2">
    <source>
        <dbReference type="ARBA" id="ARBA00004496"/>
    </source>
</evidence>
<comment type="function">
    <text evidence="14">Rnase which modulates cell survival under stress conditions. Released from the vacuole to the cytoplasm during stress to promote tRNA and rRNA cleavage and to activate separately a downstream pathway that promotes cell death. Involved in cell size, vacuolar morphology and growth at high temperatures and high salt concentration.</text>
</comment>
<evidence type="ECO:0000256" key="13">
    <source>
        <dbReference type="ARBA" id="ARBA00023239"/>
    </source>
</evidence>
<keyword evidence="9" id="KW-0255">Endonuclease</keyword>
<evidence type="ECO:0000256" key="16">
    <source>
        <dbReference type="PIRSR" id="PIRSR633697-1"/>
    </source>
</evidence>
<dbReference type="GO" id="GO:0016787">
    <property type="term" value="F:hydrolase activity"/>
    <property type="evidence" value="ECO:0007669"/>
    <property type="project" value="UniProtKB-KW"/>
</dbReference>
<dbReference type="InterPro" id="IPR033697">
    <property type="entry name" value="Ribonuclease_T2_eukaryotic"/>
</dbReference>
<feature type="active site" evidence="16">
    <location>
        <position position="107"/>
    </location>
</feature>
<comment type="caution">
    <text evidence="20">The sequence shown here is derived from an EMBL/GenBank/DDBJ whole genome shotgun (WGS) entry which is preliminary data.</text>
</comment>
<evidence type="ECO:0000259" key="19">
    <source>
        <dbReference type="Pfam" id="PF25488"/>
    </source>
</evidence>
<evidence type="ECO:0000256" key="10">
    <source>
        <dbReference type="ARBA" id="ARBA00022801"/>
    </source>
</evidence>
<protein>
    <recommendedName>
        <fullName evidence="15">Ribonuclease T2-like</fullName>
        <ecNumber evidence="4">4.6.1.19</ecNumber>
    </recommendedName>
</protein>
<keyword evidence="8" id="KW-0732">Signal</keyword>
<dbReference type="PANTHER" id="PTHR11240">
    <property type="entry name" value="RIBONUCLEASE T2"/>
    <property type="match status" value="1"/>
</dbReference>
<evidence type="ECO:0000256" key="17">
    <source>
        <dbReference type="RuleBase" id="RU004328"/>
    </source>
</evidence>
<dbReference type="AlphaFoldDB" id="A0A2B7Y3K3"/>
<feature type="active site" evidence="16">
    <location>
        <position position="169"/>
    </location>
</feature>
<evidence type="ECO:0000313" key="20">
    <source>
        <dbReference type="EMBL" id="PGH15422.1"/>
    </source>
</evidence>
<sequence length="436" mass="49035">MALWGTLDALARPITATLPSPKSLLRFVLGTTQIPLLWHDDYIHEDIESTEYQSTQFQSCPKPQLSCQIDFTTQDRCCFNYPGGQFLQTQFWDTDPPTGPEEGWTIHGLWPDHCDGSFDEYCDNTRKFHNLSSIIEESGELKLLNLMRTHWKDFRGDDENLWEHEWAKHGTCISTLEPHCFADYVPQQEVIAYFQKTVNLFLGLPSYDILSAAGIHPSDTKTYDLDVIEGALKAAHGMDVVVRCRNGRLNEIWYHFNIAGPFESGKFVPASPVGGLSNCPRSGIHYKPKKTPSHGPSHSTTRTIPEPTGNPPTETPFVGKGHLMVRYSGRQHGCIISRGNWFASGTCATFRTIPASDDAFILKSSKGPCAFDDEDGFVCDDGIDQPTTFTTIDDKLSLDKETTFYSDSIPKRRSQSSIYRISGRHPLPLEIYWRGA</sequence>
<dbReference type="InterPro" id="IPR036430">
    <property type="entry name" value="RNase_T2-like_sf"/>
</dbReference>
<dbReference type="SUPFAM" id="SSF55895">
    <property type="entry name" value="Ribonuclease Rh-like"/>
    <property type="match status" value="1"/>
</dbReference>
<evidence type="ECO:0000256" key="15">
    <source>
        <dbReference type="ARBA" id="ARBA00071169"/>
    </source>
</evidence>
<keyword evidence="11" id="KW-1015">Disulfide bond</keyword>
<dbReference type="PROSITE" id="PS00530">
    <property type="entry name" value="RNASE_T2_1"/>
    <property type="match status" value="1"/>
</dbReference>
<gene>
    <name evidence="20" type="ORF">AJ79_02398</name>
</gene>
<dbReference type="InterPro" id="IPR001568">
    <property type="entry name" value="RNase_T2-like"/>
</dbReference>
<feature type="active site" evidence="16">
    <location>
        <position position="165"/>
    </location>
</feature>
<dbReference type="GO" id="GO:0005576">
    <property type="term" value="C:extracellular region"/>
    <property type="evidence" value="ECO:0007669"/>
    <property type="project" value="TreeGrafter"/>
</dbReference>
<evidence type="ECO:0000256" key="6">
    <source>
        <dbReference type="ARBA" id="ARBA00022554"/>
    </source>
</evidence>
<keyword evidence="5" id="KW-0963">Cytoplasm</keyword>
<keyword evidence="13" id="KW-0456">Lyase</keyword>
<organism evidence="20 21">
    <name type="scientific">Helicocarpus griseus UAMH5409</name>
    <dbReference type="NCBI Taxonomy" id="1447875"/>
    <lineage>
        <taxon>Eukaryota</taxon>
        <taxon>Fungi</taxon>
        <taxon>Dikarya</taxon>
        <taxon>Ascomycota</taxon>
        <taxon>Pezizomycotina</taxon>
        <taxon>Eurotiomycetes</taxon>
        <taxon>Eurotiomycetidae</taxon>
        <taxon>Onygenales</taxon>
        <taxon>Ajellomycetaceae</taxon>
        <taxon>Helicocarpus</taxon>
    </lineage>
</organism>
<evidence type="ECO:0000256" key="5">
    <source>
        <dbReference type="ARBA" id="ARBA00022490"/>
    </source>
</evidence>
<dbReference type="PANTHER" id="PTHR11240:SF22">
    <property type="entry name" value="RIBONUCLEASE T2"/>
    <property type="match status" value="1"/>
</dbReference>
<evidence type="ECO:0000256" key="18">
    <source>
        <dbReference type="SAM" id="MobiDB-lite"/>
    </source>
</evidence>
<feature type="region of interest" description="Disordered" evidence="18">
    <location>
        <begin position="287"/>
        <end position="315"/>
    </location>
</feature>
<dbReference type="InterPro" id="IPR033130">
    <property type="entry name" value="RNase_T2_His_AS_2"/>
</dbReference>
<evidence type="ECO:0000256" key="8">
    <source>
        <dbReference type="ARBA" id="ARBA00022729"/>
    </source>
</evidence>
<evidence type="ECO:0000256" key="9">
    <source>
        <dbReference type="ARBA" id="ARBA00022759"/>
    </source>
</evidence>
<dbReference type="FunFam" id="3.90.730.10:FF:000004">
    <property type="entry name" value="Ribonuclease T2-like"/>
    <property type="match status" value="1"/>
</dbReference>
<keyword evidence="6" id="KW-0926">Vacuole</keyword>
<keyword evidence="10" id="KW-0378">Hydrolase</keyword>
<accession>A0A2B7Y3K3</accession>
<proteinExistence type="inferred from homology"/>
<dbReference type="GO" id="GO:0003723">
    <property type="term" value="F:RNA binding"/>
    <property type="evidence" value="ECO:0007669"/>
    <property type="project" value="InterPro"/>
</dbReference>
<dbReference type="CDD" id="cd01061">
    <property type="entry name" value="RNase_T2_euk"/>
    <property type="match status" value="1"/>
</dbReference>
<evidence type="ECO:0000256" key="7">
    <source>
        <dbReference type="ARBA" id="ARBA00022722"/>
    </source>
</evidence>
<dbReference type="Pfam" id="PF25488">
    <property type="entry name" value="RNaseT2L_C"/>
    <property type="match status" value="1"/>
</dbReference>
<reference evidence="20 21" key="1">
    <citation type="submission" date="2017-10" db="EMBL/GenBank/DDBJ databases">
        <title>Comparative genomics in systemic dimorphic fungi from Ajellomycetaceae.</title>
        <authorList>
            <person name="Munoz J.F."/>
            <person name="Mcewen J.G."/>
            <person name="Clay O.K."/>
            <person name="Cuomo C.A."/>
        </authorList>
    </citation>
    <scope>NUCLEOTIDE SEQUENCE [LARGE SCALE GENOMIC DNA]</scope>
    <source>
        <strain evidence="20 21">UAMH5409</strain>
    </source>
</reference>
<dbReference type="EMBL" id="PDNB01000025">
    <property type="protein sequence ID" value="PGH15422.1"/>
    <property type="molecule type" value="Genomic_DNA"/>
</dbReference>
<dbReference type="GO" id="GO:0033897">
    <property type="term" value="F:ribonuclease T2 activity"/>
    <property type="evidence" value="ECO:0007669"/>
    <property type="project" value="UniProtKB-EC"/>
</dbReference>
<keyword evidence="7" id="KW-0540">Nuclease</keyword>
<evidence type="ECO:0000256" key="11">
    <source>
        <dbReference type="ARBA" id="ARBA00023157"/>
    </source>
</evidence>
<feature type="domain" description="RNase T2-like C-terminal" evidence="19">
    <location>
        <begin position="315"/>
        <end position="434"/>
    </location>
</feature>
<dbReference type="OrthoDB" id="435754at2759"/>
<evidence type="ECO:0000256" key="1">
    <source>
        <dbReference type="ARBA" id="ARBA00004410"/>
    </source>
</evidence>